<gene>
    <name evidence="4" type="ORF">WKR92_12370</name>
</gene>
<evidence type="ECO:0000256" key="2">
    <source>
        <dbReference type="ARBA" id="ARBA00022801"/>
    </source>
</evidence>
<sequence length="832" mass="94818">MKRLAFFKLILFSSLAFVSVYLLNRKLGDTPPLGKFLNPFTGFWQNAEPVDPHNFSLEDESLQSEVTILIDDQGIPHIFAQNDHDLYFAQGYVTAKDRLWQLDFQTRYAAGRLSEVVGEKALDLDRYQRRMGMTYGAENMLTEANKDPQTKAILEAYTAGINAYINQLDAADYPLEFKILDYKPEVWKPLNSALLLKLMSATLARGTNELALSNTLNEYGEKVVEDLFPNYPFIEDPIIPEATDWKFETDSSSAASITSAPKIVKNGADNINSKNESSKWLTSRLLTAIKPENIGSNNWTVNGNKSATGFPILANDPHLDLTLPSIWYQIQLHSPNVNVYGASIPGAPNVIVGFNKNIAWGVTNVGSDVLDWYKVTFRDDSYEEYKQNDHWRKTKKRIEEIKIRGERAYYDTVYYTHQGPISYLKNTKPESLPMTANIPEGYALNWVAHLPSNEIRTFYELNMARNYQDYRHALSHFVAPAQNFVYADRTGDIAITPNGLFPMKEKRQGKFLLDGADPSNEWKQRIPYERNPTAYNPVQNYLSSANQWPVDQSYPYYLGWEFAPSERARRINSQLEGMTNANLQSFRSLQNDTYSMLAESLTDTLVHILTRAQDFNDIENKALVSLKDWNYRYVPTSIAASIFESFYNRIYDNLWKEYFGQAKPLMRYPSRDRTVHLLLHEPKSPWYSTPSQERTRSDVIISSFKEAVQELTEKHGDMDHWEWSKVKGTHVPHLAAIPGLGSRILNVGGSKHTVNAMSEDNGPSWRMIVLLGDTPRAYGVLPGGASGNPGSPFYDNQISVWEKGELVELLLLDKRSRNQDHIISQIKLIPTN</sequence>
<dbReference type="EC" id="3.5.1.-" evidence="4"/>
<evidence type="ECO:0000256" key="3">
    <source>
        <dbReference type="ARBA" id="ARBA00023145"/>
    </source>
</evidence>
<dbReference type="Gene3D" id="1.10.1400.10">
    <property type="match status" value="1"/>
</dbReference>
<dbReference type="InterPro" id="IPR043146">
    <property type="entry name" value="Penicillin_amidase_N_B-knob"/>
</dbReference>
<dbReference type="RefSeq" id="WP_375558151.1">
    <property type="nucleotide sequence ID" value="NZ_JBBVGT010000003.1"/>
</dbReference>
<dbReference type="InterPro" id="IPR014395">
    <property type="entry name" value="Pen/GL7ACA/AHL_acylase"/>
</dbReference>
<keyword evidence="3" id="KW-0865">Zymogen</keyword>
<dbReference type="GO" id="GO:0016787">
    <property type="term" value="F:hydrolase activity"/>
    <property type="evidence" value="ECO:0007669"/>
    <property type="project" value="UniProtKB-KW"/>
</dbReference>
<dbReference type="Pfam" id="PF01804">
    <property type="entry name" value="Penicil_amidase"/>
    <property type="match status" value="1"/>
</dbReference>
<name>A0ABV5CGE1_9SPHI</name>
<dbReference type="InterPro" id="IPR023343">
    <property type="entry name" value="Penicillin_amidase_dom1"/>
</dbReference>
<organism evidence="4 5">
    <name type="scientific">Albibacterium profundi</name>
    <dbReference type="NCBI Taxonomy" id="3134906"/>
    <lineage>
        <taxon>Bacteria</taxon>
        <taxon>Pseudomonadati</taxon>
        <taxon>Bacteroidota</taxon>
        <taxon>Sphingobacteriia</taxon>
        <taxon>Sphingobacteriales</taxon>
        <taxon>Sphingobacteriaceae</taxon>
        <taxon>Albibacterium</taxon>
    </lineage>
</organism>
<accession>A0ABV5CGE1</accession>
<dbReference type="SUPFAM" id="SSF56235">
    <property type="entry name" value="N-terminal nucleophile aminohydrolases (Ntn hydrolases)"/>
    <property type="match status" value="1"/>
</dbReference>
<dbReference type="InterPro" id="IPR002692">
    <property type="entry name" value="S45"/>
</dbReference>
<dbReference type="EMBL" id="JBBVGT010000003">
    <property type="protein sequence ID" value="MFB5946622.1"/>
    <property type="molecule type" value="Genomic_DNA"/>
</dbReference>
<dbReference type="InterPro" id="IPR043147">
    <property type="entry name" value="Penicillin_amidase_A-knob"/>
</dbReference>
<reference evidence="4 5" key="1">
    <citation type="submission" date="2024-04" db="EMBL/GenBank/DDBJ databases">
        <title>Albibacterium profundi sp. nov., isolated from sediment of the Challenger Deep of Mariana Trench.</title>
        <authorList>
            <person name="Wang Y."/>
        </authorList>
    </citation>
    <scope>NUCLEOTIDE SEQUENCE [LARGE SCALE GENOMIC DNA]</scope>
    <source>
        <strain evidence="4 5">RHL897</strain>
    </source>
</reference>
<dbReference type="Gene3D" id="1.10.439.10">
    <property type="entry name" value="Penicillin Amidohydrolase, domain 1"/>
    <property type="match status" value="1"/>
</dbReference>
<dbReference type="Proteomes" id="UP001580928">
    <property type="component" value="Unassembled WGS sequence"/>
</dbReference>
<comment type="similarity">
    <text evidence="1">Belongs to the peptidase S45 family.</text>
</comment>
<dbReference type="Gene3D" id="3.60.20.10">
    <property type="entry name" value="Glutamine Phosphoribosylpyrophosphate, subunit 1, domain 1"/>
    <property type="match status" value="1"/>
</dbReference>
<evidence type="ECO:0000256" key="1">
    <source>
        <dbReference type="ARBA" id="ARBA00006586"/>
    </source>
</evidence>
<keyword evidence="2 4" id="KW-0378">Hydrolase</keyword>
<dbReference type="PANTHER" id="PTHR34218:SF4">
    <property type="entry name" value="ACYL-HOMOSERINE LACTONE ACYLASE QUIP"/>
    <property type="match status" value="1"/>
</dbReference>
<dbReference type="PIRSF" id="PIRSF001227">
    <property type="entry name" value="Pen_acylase"/>
    <property type="match status" value="1"/>
</dbReference>
<dbReference type="PANTHER" id="PTHR34218">
    <property type="entry name" value="PEPTIDASE S45 PENICILLIN AMIDASE"/>
    <property type="match status" value="1"/>
</dbReference>
<keyword evidence="5" id="KW-1185">Reference proteome</keyword>
<dbReference type="Gene3D" id="2.30.120.10">
    <property type="match status" value="1"/>
</dbReference>
<dbReference type="CDD" id="cd03747">
    <property type="entry name" value="Ntn_PGA_like"/>
    <property type="match status" value="1"/>
</dbReference>
<dbReference type="InterPro" id="IPR029055">
    <property type="entry name" value="Ntn_hydrolases_N"/>
</dbReference>
<proteinExistence type="inferred from homology"/>
<evidence type="ECO:0000313" key="4">
    <source>
        <dbReference type="EMBL" id="MFB5946622.1"/>
    </source>
</evidence>
<evidence type="ECO:0000313" key="5">
    <source>
        <dbReference type="Proteomes" id="UP001580928"/>
    </source>
</evidence>
<protein>
    <submittedName>
        <fullName evidence="4">Penicillin acylase family protein</fullName>
        <ecNumber evidence="4">3.5.1.-</ecNumber>
    </submittedName>
</protein>
<comment type="caution">
    <text evidence="4">The sequence shown here is derived from an EMBL/GenBank/DDBJ whole genome shotgun (WGS) entry which is preliminary data.</text>
</comment>